<dbReference type="EMBL" id="BAAATR010000030">
    <property type="protein sequence ID" value="GAA2264121.1"/>
    <property type="molecule type" value="Genomic_DNA"/>
</dbReference>
<proteinExistence type="predicted"/>
<reference evidence="2 3" key="1">
    <citation type="journal article" date="2019" name="Int. J. Syst. Evol. Microbiol.">
        <title>The Global Catalogue of Microorganisms (GCM) 10K type strain sequencing project: providing services to taxonomists for standard genome sequencing and annotation.</title>
        <authorList>
            <consortium name="The Broad Institute Genomics Platform"/>
            <consortium name="The Broad Institute Genome Sequencing Center for Infectious Disease"/>
            <person name="Wu L."/>
            <person name="Ma J."/>
        </authorList>
    </citation>
    <scope>NUCLEOTIDE SEQUENCE [LARGE SCALE GENOMIC DNA]</scope>
    <source>
        <strain evidence="2 3">JCM 7356</strain>
    </source>
</reference>
<accession>A0ABN3ENQ5</accession>
<sequence>MAPLPTRRETEDWLAANGWFPGRDVGALADELVAVRVQDADEQGAPLVPSKAAVDFIHSYGDLTLTYPNNPQVTLILKPTIGYRGDAEEINELGKELGEPLFPVGFETGENGIILVTPRGRFFYLHHTGGYYLGENALEALGNRLGGGLLQDAEDFFVAPNASSEQTSPSQQSPSSAPSPSSDRAVETERGPVFGPFPAVASSLLVSNQVLSLTSLQGDGQPNLHPSVQAFLDSLPPSQREPFTGYCAESLLVSDQLWQLDAERSDGSVCSLEQARPHFAGSAIISRAVREPGDPEHGQQILPCRSCTALLEAVGVQILLP</sequence>
<comment type="caution">
    <text evidence="2">The sequence shown here is derived from an EMBL/GenBank/DDBJ whole genome shotgun (WGS) entry which is preliminary data.</text>
</comment>
<dbReference type="InterPro" id="IPR025850">
    <property type="entry name" value="SUKH-3"/>
</dbReference>
<evidence type="ECO:0008006" key="4">
    <source>
        <dbReference type="Google" id="ProtNLM"/>
    </source>
</evidence>
<dbReference type="RefSeq" id="WP_344639280.1">
    <property type="nucleotide sequence ID" value="NZ_BAAATR010000030.1"/>
</dbReference>
<gene>
    <name evidence="2" type="ORF">GCM10010430_55930</name>
</gene>
<organism evidence="2 3">
    <name type="scientific">Kitasatospora cystarginea</name>
    <dbReference type="NCBI Taxonomy" id="58350"/>
    <lineage>
        <taxon>Bacteria</taxon>
        <taxon>Bacillati</taxon>
        <taxon>Actinomycetota</taxon>
        <taxon>Actinomycetes</taxon>
        <taxon>Kitasatosporales</taxon>
        <taxon>Streptomycetaceae</taxon>
        <taxon>Kitasatospora</taxon>
    </lineage>
</organism>
<protein>
    <recommendedName>
        <fullName evidence="4">YwqJ-like deaminase</fullName>
    </recommendedName>
</protein>
<name>A0ABN3ENQ5_9ACTN</name>
<dbReference type="Pfam" id="PF14431">
    <property type="entry name" value="YwqJ-deaminase"/>
    <property type="match status" value="1"/>
</dbReference>
<evidence type="ECO:0000313" key="2">
    <source>
        <dbReference type="EMBL" id="GAA2264121.1"/>
    </source>
</evidence>
<dbReference type="Pfam" id="PF14433">
    <property type="entry name" value="SUKH-3"/>
    <property type="match status" value="1"/>
</dbReference>
<dbReference type="Proteomes" id="UP001500305">
    <property type="component" value="Unassembled WGS sequence"/>
</dbReference>
<keyword evidence="3" id="KW-1185">Reference proteome</keyword>
<evidence type="ECO:0000256" key="1">
    <source>
        <dbReference type="SAM" id="MobiDB-lite"/>
    </source>
</evidence>
<dbReference type="InterPro" id="IPR025968">
    <property type="entry name" value="YwqJ_deaminase"/>
</dbReference>
<feature type="region of interest" description="Disordered" evidence="1">
    <location>
        <begin position="161"/>
        <end position="192"/>
    </location>
</feature>
<evidence type="ECO:0000313" key="3">
    <source>
        <dbReference type="Proteomes" id="UP001500305"/>
    </source>
</evidence>
<feature type="compositionally biased region" description="Low complexity" evidence="1">
    <location>
        <begin position="163"/>
        <end position="182"/>
    </location>
</feature>